<dbReference type="InterPro" id="IPR029032">
    <property type="entry name" value="AhpD-like"/>
</dbReference>
<dbReference type="PANTHER" id="PTHR35446">
    <property type="entry name" value="SI:CH211-175M2.5"/>
    <property type="match status" value="1"/>
</dbReference>
<dbReference type="InterPro" id="IPR010195">
    <property type="entry name" value="Uncharacterised_peroxidase-rel"/>
</dbReference>
<sequence length="393" mass="43196">MDIINHLSTAPQDILDLRARRADAQENAQASFSALLEPENPGTFTYTERYAVAAFIAGITQDTRAYEFYAELLSDDSSLNLQPAITRGRIAGPYHDGKFVTFSVLDYGERLAAAFDFAHLLIFHPKDATPGAIGHLQEAGWSDDDIVSLAQLISFLAFQLRVIHGLNVLGGAEIATPEACEAKESNPNWQPGPRTELPDVVAPQGFVAHPLGWRPWVPAVPKDEMTEAQKDSLIKPERIDMPYFRLLARDPAALLARTRTDLDIFYNTDGGLGRAERELSATVTSRYNGCEYCASVHQARAKEEGGDAEAIDKLLADGPTADLGTTSWNALRDAALDLTATPVRFDKTNVEELRNVGLNELAIIDVINSASFFNWANRLMLTLGAPDVPRRFR</sequence>
<dbReference type="Gene3D" id="1.20.1290.10">
    <property type="entry name" value="AhpD-like"/>
    <property type="match status" value="2"/>
</dbReference>
<proteinExistence type="predicted"/>
<evidence type="ECO:0000313" key="2">
    <source>
        <dbReference type="EMBL" id="AKE39742.1"/>
    </source>
</evidence>
<protein>
    <submittedName>
        <fullName evidence="2">Putative peroxidase-related enzyme</fullName>
    </submittedName>
</protein>
<gene>
    <name evidence="2" type="ORF">UL81_08970</name>
</gene>
<dbReference type="NCBIfam" id="TIGR04029">
    <property type="entry name" value="CMD_Avi_7170"/>
    <property type="match status" value="1"/>
</dbReference>
<keyword evidence="3" id="KW-1185">Reference proteome</keyword>
<dbReference type="NCBIfam" id="TIGR04030">
    <property type="entry name" value="perox_Avi_7169"/>
    <property type="match status" value="1"/>
</dbReference>
<dbReference type="EMBL" id="CP011311">
    <property type="protein sequence ID" value="AKE39742.1"/>
    <property type="molecule type" value="Genomic_DNA"/>
</dbReference>
<dbReference type="Pfam" id="PF02627">
    <property type="entry name" value="CMD"/>
    <property type="match status" value="1"/>
</dbReference>
<feature type="domain" description="Carboxymuconolactone decarboxylase-like" evidence="1">
    <location>
        <begin position="251"/>
        <end position="331"/>
    </location>
</feature>
<dbReference type="Proteomes" id="UP000033566">
    <property type="component" value="Chromosome"/>
</dbReference>
<dbReference type="InterPro" id="IPR003779">
    <property type="entry name" value="CMD-like"/>
</dbReference>
<dbReference type="HOGENOM" id="CLU_057689_1_0_11"/>
<dbReference type="InterPro" id="IPR023982">
    <property type="entry name" value="CHP04029_CMD-like"/>
</dbReference>
<dbReference type="AlphaFoldDB" id="A0A0F6QX16"/>
<evidence type="ECO:0000259" key="1">
    <source>
        <dbReference type="Pfam" id="PF02627"/>
    </source>
</evidence>
<evidence type="ECO:0000313" key="3">
    <source>
        <dbReference type="Proteomes" id="UP000033566"/>
    </source>
</evidence>
<dbReference type="NCBIfam" id="TIGR01926">
    <property type="entry name" value="peroxid_rel"/>
    <property type="match status" value="1"/>
</dbReference>
<dbReference type="InterPro" id="IPR004675">
    <property type="entry name" value="AhpD_core"/>
</dbReference>
<dbReference type="KEGG" id="ccj:UL81_08970"/>
<organism evidence="2 3">
    <name type="scientific">Corynebacterium camporealensis</name>
    <dbReference type="NCBI Taxonomy" id="161896"/>
    <lineage>
        <taxon>Bacteria</taxon>
        <taxon>Bacillati</taxon>
        <taxon>Actinomycetota</taxon>
        <taxon>Actinomycetes</taxon>
        <taxon>Mycobacteriales</taxon>
        <taxon>Corynebacteriaceae</taxon>
        <taxon>Corynebacterium</taxon>
    </lineage>
</organism>
<reference evidence="2 3" key="1">
    <citation type="journal article" date="2015" name="Genome Announc.">
        <title>Complete Genome Sequence of Corynebacterium camporealensis DSM 44610, Isolated from the Milk of a Manchega Sheep with Subclinical Mastitis.</title>
        <authorList>
            <person name="Ruckert C."/>
            <person name="Albersmeier A."/>
            <person name="Winkler A."/>
            <person name="Tauch A."/>
        </authorList>
    </citation>
    <scope>NUCLEOTIDE SEQUENCE [LARGE SCALE GENOMIC DNA]</scope>
    <source>
        <strain evidence="2 3">DSM 44610</strain>
    </source>
</reference>
<dbReference type="PATRIC" id="fig|161896.4.peg.1757"/>
<name>A0A0F6QX16_9CORY</name>
<dbReference type="SUPFAM" id="SSF69118">
    <property type="entry name" value="AhpD-like"/>
    <property type="match status" value="2"/>
</dbReference>
<dbReference type="InterPro" id="IPR023923">
    <property type="entry name" value="AhpD_Avi7169"/>
</dbReference>
<keyword evidence="2" id="KW-0575">Peroxidase</keyword>
<accession>A0A0F6QX16</accession>
<dbReference type="NCBIfam" id="TIGR00778">
    <property type="entry name" value="ahpD_dom"/>
    <property type="match status" value="1"/>
</dbReference>
<dbReference type="PANTHER" id="PTHR35446:SF2">
    <property type="entry name" value="CARBOXYMUCONOLACTONE DECARBOXYLASE-LIKE DOMAIN-CONTAINING PROTEIN"/>
    <property type="match status" value="1"/>
</dbReference>
<dbReference type="GO" id="GO:0051920">
    <property type="term" value="F:peroxiredoxin activity"/>
    <property type="evidence" value="ECO:0007669"/>
    <property type="project" value="InterPro"/>
</dbReference>
<keyword evidence="2" id="KW-0560">Oxidoreductase</keyword>